<feature type="domain" description="F5/8 type C" evidence="8">
    <location>
        <begin position="694"/>
        <end position="846"/>
    </location>
</feature>
<dbReference type="SUPFAM" id="SSF51011">
    <property type="entry name" value="Glycosyl hydrolase domain"/>
    <property type="match status" value="1"/>
</dbReference>
<evidence type="ECO:0000256" key="6">
    <source>
        <dbReference type="SAM" id="MobiDB-lite"/>
    </source>
</evidence>
<organism evidence="9 10">
    <name type="scientific">Streptacidiphilus alkalitolerans</name>
    <dbReference type="NCBI Taxonomy" id="3342712"/>
    <lineage>
        <taxon>Bacteria</taxon>
        <taxon>Bacillati</taxon>
        <taxon>Actinomycetota</taxon>
        <taxon>Actinomycetes</taxon>
        <taxon>Kitasatosporales</taxon>
        <taxon>Streptomycetaceae</taxon>
        <taxon>Streptacidiphilus</taxon>
    </lineage>
</organism>
<dbReference type="SMART" id="SM00776">
    <property type="entry name" value="NPCBM"/>
    <property type="match status" value="1"/>
</dbReference>
<dbReference type="InterPro" id="IPR041233">
    <property type="entry name" value="Melibiase_C"/>
</dbReference>
<dbReference type="Gene3D" id="2.60.120.260">
    <property type="entry name" value="Galactose-binding domain-like"/>
    <property type="match status" value="1"/>
</dbReference>
<dbReference type="SUPFAM" id="SSF49785">
    <property type="entry name" value="Galactose-binding domain-like"/>
    <property type="match status" value="2"/>
</dbReference>
<dbReference type="Gene3D" id="2.60.40.10">
    <property type="entry name" value="Immunoglobulins"/>
    <property type="match status" value="1"/>
</dbReference>
<dbReference type="CDD" id="cd14792">
    <property type="entry name" value="GH27"/>
    <property type="match status" value="1"/>
</dbReference>
<evidence type="ECO:0000256" key="1">
    <source>
        <dbReference type="ARBA" id="ARBA00009743"/>
    </source>
</evidence>
<sequence>MLTRLRARAGVLGLAASTALLGVVAPAWAARPQPHTTAPPINDLARTPYQGWNTYYGLGSDFNEQSIKDEAKALVDRGLKAAGYNYVWIDGGWWSGTRDAAGDITVSSTQWPDGMKAVADYIHSLGLKAGIYTDSGTNGCGGTAQGSFGHYQQDVNQFAGWGYDAVKVDFCGGEQQHLDPATAYGQFRDALLHNSSHRPMLFNICNPFVPQTGAAPGRSAYDSYTFGPTTGNSWRTDTDVGFSRNVVFPDVLRNLDDDAKHPEAAGPGHWNDPDYLAPELGMSAAEAQSQFSMWSMVAAPLIIGSDVTALSDSTVSMLTNREVLAVDQDPLGVQGTAIATTGSTQVWTKPLANGDRAVALFNRGSSAQVVSTTAAAVGLRHSGSYALRDLWQHSTTETAGVISATVAPHSTVLLRVSRQGDVAGTAPATVLTPLSVTASAQGSQPLVLPGSSFQASASFTDNGSSDLKDAALTLDAPAGWQVTALSSTARQRLRTGERVDAKWQITPPPGTEPGPDGLKVTVAYRWYGGHPAALRSVTASGTSPVQVPAAPPSGTGPLSHHPWLDASSGYLVPRVDLDDAGGGPLVMHGTTYPQGVGVASPSTVEYYVGGNCSTLTGTVGIDDSANFDPSGGTVDFQVLGDGVKLYDSGTVDRGATHALNVDLGAAKVVSLVVGDGGDGGYNDRADWGGLQISCGAPVATVPAGPWPHYVAPGDESATASSANDGYPASNAVDGQVTTLWHSQFSPVHDPLPISFTVDLKSVQTVTGLSYQPRLDGNITGTVTGYTVEVSTDGTTFTPAAAAGTWPEDALLKSVQIAPVQARYVRLTATAAAGGYASAAEIAVAAVPAG</sequence>
<comment type="catalytic activity">
    <reaction evidence="5">
        <text>Hydrolysis of terminal, non-reducing alpha-D-galactose residues in alpha-D-galactosides, including galactose oligosaccharides, galactomannans and galactolipids.</text>
        <dbReference type="EC" id="3.2.1.22"/>
    </reaction>
</comment>
<dbReference type="InterPro" id="IPR000421">
    <property type="entry name" value="FA58C"/>
</dbReference>
<dbReference type="Proteomes" id="UP001592582">
    <property type="component" value="Unassembled WGS sequence"/>
</dbReference>
<evidence type="ECO:0000256" key="5">
    <source>
        <dbReference type="RuleBase" id="RU361168"/>
    </source>
</evidence>
<keyword evidence="4 5" id="KW-0326">Glycosidase</keyword>
<name>A0ABV6VLX9_9ACTN</name>
<dbReference type="Gene3D" id="3.20.20.70">
    <property type="entry name" value="Aldolase class I"/>
    <property type="match status" value="1"/>
</dbReference>
<dbReference type="InterPro" id="IPR013780">
    <property type="entry name" value="Glyco_hydro_b"/>
</dbReference>
<protein>
    <recommendedName>
        <fullName evidence="5">Alpha-galactosidase</fullName>
        <ecNumber evidence="5">3.2.1.22</ecNumber>
    </recommendedName>
    <alternativeName>
        <fullName evidence="5">Melibiase</fullName>
    </alternativeName>
</protein>
<dbReference type="PANTHER" id="PTHR11452">
    <property type="entry name" value="ALPHA-GALACTOSIDASE/ALPHA-N-ACETYLGALACTOSAMINIDASE"/>
    <property type="match status" value="1"/>
</dbReference>
<evidence type="ECO:0000256" key="2">
    <source>
        <dbReference type="ARBA" id="ARBA00022729"/>
    </source>
</evidence>
<dbReference type="PROSITE" id="PS50022">
    <property type="entry name" value="FA58C_3"/>
    <property type="match status" value="1"/>
</dbReference>
<dbReference type="EC" id="3.2.1.22" evidence="5"/>
<dbReference type="InterPro" id="IPR017853">
    <property type="entry name" value="GH"/>
</dbReference>
<evidence type="ECO:0000259" key="8">
    <source>
        <dbReference type="PROSITE" id="PS50022"/>
    </source>
</evidence>
<gene>
    <name evidence="9" type="ORF">ACEZDG_36380</name>
</gene>
<keyword evidence="3 5" id="KW-0378">Hydrolase</keyword>
<feature type="chain" id="PRO_5045651942" description="Alpha-galactosidase" evidence="7">
    <location>
        <begin position="30"/>
        <end position="849"/>
    </location>
</feature>
<evidence type="ECO:0000256" key="3">
    <source>
        <dbReference type="ARBA" id="ARBA00022801"/>
    </source>
</evidence>
<evidence type="ECO:0000313" key="9">
    <source>
        <dbReference type="EMBL" id="MFC1414751.1"/>
    </source>
</evidence>
<evidence type="ECO:0000313" key="10">
    <source>
        <dbReference type="Proteomes" id="UP001592582"/>
    </source>
</evidence>
<keyword evidence="2 7" id="KW-0732">Signal</keyword>
<accession>A0ABV6VLX9</accession>
<dbReference type="Pfam" id="PF17801">
    <property type="entry name" value="Melibiase_C"/>
    <property type="match status" value="1"/>
</dbReference>
<evidence type="ECO:0000256" key="7">
    <source>
        <dbReference type="SAM" id="SignalP"/>
    </source>
</evidence>
<dbReference type="Pfam" id="PF10633">
    <property type="entry name" value="NPCBM_assoc"/>
    <property type="match status" value="1"/>
</dbReference>
<dbReference type="Pfam" id="PF08305">
    <property type="entry name" value="NPCBM"/>
    <property type="match status" value="1"/>
</dbReference>
<dbReference type="PRINTS" id="PR00740">
    <property type="entry name" value="GLHYDRLASE27"/>
</dbReference>
<reference evidence="9 10" key="1">
    <citation type="submission" date="2024-09" db="EMBL/GenBank/DDBJ databases">
        <authorList>
            <person name="Lee S.D."/>
        </authorList>
    </citation>
    <scope>NUCLEOTIDE SEQUENCE [LARGE SCALE GENOMIC DNA]</scope>
    <source>
        <strain evidence="9 10">N1-1</strain>
    </source>
</reference>
<dbReference type="SMART" id="SM00231">
    <property type="entry name" value="FA58C"/>
    <property type="match status" value="1"/>
</dbReference>
<dbReference type="Gene3D" id="2.60.40.1180">
    <property type="entry name" value="Golgi alpha-mannosidase II"/>
    <property type="match status" value="1"/>
</dbReference>
<dbReference type="InterPro" id="IPR013222">
    <property type="entry name" value="Glyco_hyd_98_carb-bd"/>
</dbReference>
<dbReference type="InterPro" id="IPR018905">
    <property type="entry name" value="A-galactase_NEW3"/>
</dbReference>
<dbReference type="InterPro" id="IPR013785">
    <property type="entry name" value="Aldolase_TIM"/>
</dbReference>
<dbReference type="Gene3D" id="2.60.120.1060">
    <property type="entry name" value="NPCBM/NEW2 domain"/>
    <property type="match status" value="1"/>
</dbReference>
<feature type="signal peptide" evidence="7">
    <location>
        <begin position="1"/>
        <end position="29"/>
    </location>
</feature>
<dbReference type="PANTHER" id="PTHR11452:SF75">
    <property type="entry name" value="ALPHA-GALACTOSIDASE MEL1"/>
    <property type="match status" value="1"/>
</dbReference>
<dbReference type="RefSeq" id="WP_380518850.1">
    <property type="nucleotide sequence ID" value="NZ_JBHEZX010000027.1"/>
</dbReference>
<dbReference type="InterPro" id="IPR002241">
    <property type="entry name" value="Glyco_hydro_27"/>
</dbReference>
<dbReference type="SUPFAM" id="SSF51445">
    <property type="entry name" value="(Trans)glycosidases"/>
    <property type="match status" value="1"/>
</dbReference>
<dbReference type="EMBL" id="JBHEZX010000027">
    <property type="protein sequence ID" value="MFC1414751.1"/>
    <property type="molecule type" value="Genomic_DNA"/>
</dbReference>
<comment type="similarity">
    <text evidence="1 5">Belongs to the glycosyl hydrolase 27 family.</text>
</comment>
<dbReference type="Pfam" id="PF16499">
    <property type="entry name" value="Melibiase_2"/>
    <property type="match status" value="1"/>
</dbReference>
<keyword evidence="10" id="KW-1185">Reference proteome</keyword>
<keyword evidence="5" id="KW-1015">Disulfide bond</keyword>
<dbReference type="InterPro" id="IPR013783">
    <property type="entry name" value="Ig-like_fold"/>
</dbReference>
<dbReference type="InterPro" id="IPR008979">
    <property type="entry name" value="Galactose-bd-like_sf"/>
</dbReference>
<dbReference type="Pfam" id="PF00754">
    <property type="entry name" value="F5_F8_type_C"/>
    <property type="match status" value="1"/>
</dbReference>
<comment type="caution">
    <text evidence="9">The sequence shown here is derived from an EMBL/GenBank/DDBJ whole genome shotgun (WGS) entry which is preliminary data.</text>
</comment>
<proteinExistence type="inferred from homology"/>
<dbReference type="InterPro" id="IPR038637">
    <property type="entry name" value="NPCBM_sf"/>
</dbReference>
<feature type="region of interest" description="Disordered" evidence="6">
    <location>
        <begin position="539"/>
        <end position="561"/>
    </location>
</feature>
<evidence type="ECO:0000256" key="4">
    <source>
        <dbReference type="ARBA" id="ARBA00023295"/>
    </source>
</evidence>